<dbReference type="Gene3D" id="3.40.50.620">
    <property type="entry name" value="HUPs"/>
    <property type="match status" value="1"/>
</dbReference>
<dbReference type="CDD" id="cd06259">
    <property type="entry name" value="YdcF-like"/>
    <property type="match status" value="1"/>
</dbReference>
<dbReference type="GO" id="GO:0005886">
    <property type="term" value="C:plasma membrane"/>
    <property type="evidence" value="ECO:0007669"/>
    <property type="project" value="TreeGrafter"/>
</dbReference>
<feature type="transmembrane region" description="Helical" evidence="1">
    <location>
        <begin position="49"/>
        <end position="72"/>
    </location>
</feature>
<dbReference type="PANTHER" id="PTHR30336:SF20">
    <property type="entry name" value="DUF218 DOMAIN-CONTAINING PROTEIN"/>
    <property type="match status" value="1"/>
</dbReference>
<organism evidence="3 4">
    <name type="scientific">Thiocapsa rosea</name>
    <dbReference type="NCBI Taxonomy" id="69360"/>
    <lineage>
        <taxon>Bacteria</taxon>
        <taxon>Pseudomonadati</taxon>
        <taxon>Pseudomonadota</taxon>
        <taxon>Gammaproteobacteria</taxon>
        <taxon>Chromatiales</taxon>
        <taxon>Chromatiaceae</taxon>
        <taxon>Thiocapsa</taxon>
    </lineage>
</organism>
<dbReference type="InterPro" id="IPR014729">
    <property type="entry name" value="Rossmann-like_a/b/a_fold"/>
</dbReference>
<evidence type="ECO:0000259" key="2">
    <source>
        <dbReference type="Pfam" id="PF02698"/>
    </source>
</evidence>
<reference evidence="3 4" key="1">
    <citation type="submission" date="2018-10" db="EMBL/GenBank/DDBJ databases">
        <title>Genomic Encyclopedia of Archaeal and Bacterial Type Strains, Phase II (KMG-II): from individual species to whole genera.</title>
        <authorList>
            <person name="Goeker M."/>
        </authorList>
    </citation>
    <scope>NUCLEOTIDE SEQUENCE [LARGE SCALE GENOMIC DNA]</scope>
    <source>
        <strain evidence="3 4">DSM 235</strain>
    </source>
</reference>
<protein>
    <submittedName>
        <fullName evidence="3">DUF218 domain-containing protein</fullName>
    </submittedName>
</protein>
<dbReference type="Pfam" id="PF02698">
    <property type="entry name" value="DUF218"/>
    <property type="match status" value="1"/>
</dbReference>
<dbReference type="EMBL" id="RBXL01000001">
    <property type="protein sequence ID" value="RKT43452.1"/>
    <property type="molecule type" value="Genomic_DNA"/>
</dbReference>
<accession>A0A495V1Z1</accession>
<evidence type="ECO:0000313" key="3">
    <source>
        <dbReference type="EMBL" id="RKT43452.1"/>
    </source>
</evidence>
<keyword evidence="4" id="KW-1185">Reference proteome</keyword>
<dbReference type="InterPro" id="IPR051599">
    <property type="entry name" value="Cell_Envelope_Assoc"/>
</dbReference>
<gene>
    <name evidence="3" type="ORF">BDD21_0787</name>
</gene>
<keyword evidence="1" id="KW-1133">Transmembrane helix</keyword>
<dbReference type="PANTHER" id="PTHR30336">
    <property type="entry name" value="INNER MEMBRANE PROTEIN, PROBABLE PERMEASE"/>
    <property type="match status" value="1"/>
</dbReference>
<keyword evidence="1" id="KW-0812">Transmembrane</keyword>
<dbReference type="InterPro" id="IPR003848">
    <property type="entry name" value="DUF218"/>
</dbReference>
<comment type="caution">
    <text evidence="3">The sequence shown here is derived from an EMBL/GenBank/DDBJ whole genome shotgun (WGS) entry which is preliminary data.</text>
</comment>
<name>A0A495V1Z1_9GAMM</name>
<feature type="domain" description="DUF218" evidence="2">
    <location>
        <begin position="89"/>
        <end position="212"/>
    </location>
</feature>
<proteinExistence type="predicted"/>
<dbReference type="AlphaFoldDB" id="A0A495V1Z1"/>
<dbReference type="OrthoDB" id="5611936at2"/>
<sequence length="259" mass="28837">MILNRVPAKGRRCTKRRTHSKTSISLWTRFSLDREDTVSTPGTIDRDEIGTFALTCLVGVAGLGLPFLVAFARVLAVGLRTKADGATGVVVVFGKRLVEDRPDRDYRARLETAARVAAVSSRRILILGGRTGGARITEAEAGEQMLRELPGDYELRIALEQTSHDTLTNLRNARELMAQSESREPLTLVSNRYHLARVGQMATSLGLRYRLCAAEDVATALRPSSLHRWLIEGFYVAWFATGKTWARLTRNRRMVARVT</sequence>
<evidence type="ECO:0000313" key="4">
    <source>
        <dbReference type="Proteomes" id="UP000274556"/>
    </source>
</evidence>
<dbReference type="Proteomes" id="UP000274556">
    <property type="component" value="Unassembled WGS sequence"/>
</dbReference>
<keyword evidence="1" id="KW-0472">Membrane</keyword>
<evidence type="ECO:0000256" key="1">
    <source>
        <dbReference type="SAM" id="Phobius"/>
    </source>
</evidence>